<feature type="region of interest" description="Disordered" evidence="1">
    <location>
        <begin position="333"/>
        <end position="376"/>
    </location>
</feature>
<feature type="compositionally biased region" description="Polar residues" evidence="1">
    <location>
        <begin position="72"/>
        <end position="85"/>
    </location>
</feature>
<feature type="compositionally biased region" description="Polar residues" evidence="1">
    <location>
        <begin position="38"/>
        <end position="50"/>
    </location>
</feature>
<reference evidence="3" key="1">
    <citation type="submission" date="2015-09" db="EMBL/GenBank/DDBJ databases">
        <authorList>
            <consortium name="Pathogen Informatics"/>
        </authorList>
    </citation>
    <scope>NUCLEOTIDE SEQUENCE [LARGE SCALE GENOMIC DNA]</scope>
    <source>
        <strain evidence="3">Lake Konstanz</strain>
    </source>
</reference>
<feature type="region of interest" description="Disordered" evidence="1">
    <location>
        <begin position="110"/>
        <end position="185"/>
    </location>
</feature>
<keyword evidence="3" id="KW-1185">Reference proteome</keyword>
<sequence length="566" mass="62535">MYREVDDDDRFHLGTLVPSGTADTPAAAAIALLREDNSVANTPLPTDRTTPASPPPVEEPPSRDAASPSYGEGSQSAFNNSGRQTLSRSLHQRLALPPVVFVGTRAVLPMPHHRNTTPAPWLGGNSSPSDDGGFDAPRYHGPHTVVQQSPTAADASHNTTHQSSKRSSRHQLHTPDHKGELLNTRRDVALERQRRKRGLCHLQPTVLHLGELADLQHAALQSDKHMPLQRHIGVRSPQRKAAGKPRRRGVEFSDMALLGATVAGGTTMGLTLHHHPDDALLMDEDEESEDDDATHRKPTRAIDAMLLHISVASHSPTGLVDAHIENILSTRRFRQHRGREAEARRSQLVDLRRNTDRAGAPPPGNHTRSGDDERPECRDLNASRAVARIQRNSDGSNKTFSHTLNTRLKDMSTLVAPHHHKVVCYDVVSTEHERREARRNIRVPLPAELANEFVERQVQRLHHDMTPASSPQASVPGSPLLGQRRSVTALDFTKGEQQRQQQDLRPGAQPQRRRRPSGGLLEVPLSLEMSYQAQPQHQYAQHVYGGGAAFLLTRIFGLDKPVTNIL</sequence>
<feature type="region of interest" description="Disordered" evidence="1">
    <location>
        <begin position="493"/>
        <end position="518"/>
    </location>
</feature>
<evidence type="ECO:0000313" key="3">
    <source>
        <dbReference type="Proteomes" id="UP000051952"/>
    </source>
</evidence>
<feature type="region of interest" description="Disordered" evidence="1">
    <location>
        <begin position="1"/>
        <end position="85"/>
    </location>
</feature>
<dbReference type="VEuPathDB" id="TriTrypDB:BSAL_04105"/>
<evidence type="ECO:0000313" key="2">
    <source>
        <dbReference type="EMBL" id="CUF95014.1"/>
    </source>
</evidence>
<proteinExistence type="predicted"/>
<organism evidence="2 3">
    <name type="scientific">Bodo saltans</name>
    <name type="common">Flagellated protozoan</name>
    <dbReference type="NCBI Taxonomy" id="75058"/>
    <lineage>
        <taxon>Eukaryota</taxon>
        <taxon>Discoba</taxon>
        <taxon>Euglenozoa</taxon>
        <taxon>Kinetoplastea</taxon>
        <taxon>Metakinetoplastina</taxon>
        <taxon>Eubodonida</taxon>
        <taxon>Bodonidae</taxon>
        <taxon>Bodo</taxon>
    </lineage>
</organism>
<accession>A0A0S4IVZ9</accession>
<feature type="compositionally biased region" description="Basic and acidic residues" evidence="1">
    <location>
        <begin position="1"/>
        <end position="12"/>
    </location>
</feature>
<feature type="compositionally biased region" description="Basic and acidic residues" evidence="1">
    <location>
        <begin position="173"/>
        <end position="185"/>
    </location>
</feature>
<protein>
    <submittedName>
        <fullName evidence="2">GPI-anchored surface protein, putative</fullName>
    </submittedName>
</protein>
<dbReference type="Proteomes" id="UP000051952">
    <property type="component" value="Unassembled WGS sequence"/>
</dbReference>
<dbReference type="AlphaFoldDB" id="A0A0S4IVZ9"/>
<name>A0A0S4IVZ9_BODSA</name>
<feature type="compositionally biased region" description="Basic residues" evidence="1">
    <location>
        <begin position="163"/>
        <end position="172"/>
    </location>
</feature>
<feature type="compositionally biased region" description="Basic and acidic residues" evidence="1">
    <location>
        <begin position="338"/>
        <end position="356"/>
    </location>
</feature>
<gene>
    <name evidence="2" type="ORF">BSAL_04105</name>
</gene>
<feature type="compositionally biased region" description="Polar residues" evidence="1">
    <location>
        <begin position="145"/>
        <end position="162"/>
    </location>
</feature>
<evidence type="ECO:0000256" key="1">
    <source>
        <dbReference type="SAM" id="MobiDB-lite"/>
    </source>
</evidence>
<dbReference type="EMBL" id="CYKH01000459">
    <property type="protein sequence ID" value="CUF95014.1"/>
    <property type="molecule type" value="Genomic_DNA"/>
</dbReference>